<evidence type="ECO:0000313" key="5">
    <source>
        <dbReference type="Proteomes" id="UP001432027"/>
    </source>
</evidence>
<sequence length="118" mass="12719">QVMTALVLLLSSLAIASATLGIDAEQAISTSTFTCLKSNSYSFYISRVYRSNGSLDNTGVQNIKNAWAAGLKKVYAYIFPCHSSSFPSAADQVIAAINAVKNGGTKIEMLWLDIEIYN</sequence>
<organism evidence="4 5">
    <name type="scientific">Pristionchus entomophagus</name>
    <dbReference type="NCBI Taxonomy" id="358040"/>
    <lineage>
        <taxon>Eukaryota</taxon>
        <taxon>Metazoa</taxon>
        <taxon>Ecdysozoa</taxon>
        <taxon>Nematoda</taxon>
        <taxon>Chromadorea</taxon>
        <taxon>Rhabditida</taxon>
        <taxon>Rhabditina</taxon>
        <taxon>Diplogasteromorpha</taxon>
        <taxon>Diplogasteroidea</taxon>
        <taxon>Neodiplogasteridae</taxon>
        <taxon>Pristionchus</taxon>
    </lineage>
</organism>
<dbReference type="GO" id="GO:0003796">
    <property type="term" value="F:lysozyme activity"/>
    <property type="evidence" value="ECO:0007669"/>
    <property type="project" value="InterPro"/>
</dbReference>
<keyword evidence="2 3" id="KW-0732">Signal</keyword>
<feature type="non-terminal residue" evidence="4">
    <location>
        <position position="1"/>
    </location>
</feature>
<comment type="caution">
    <text evidence="4">The sequence shown here is derived from an EMBL/GenBank/DDBJ whole genome shotgun (WGS) entry which is preliminary data.</text>
</comment>
<reference evidence="4" key="1">
    <citation type="submission" date="2023-10" db="EMBL/GenBank/DDBJ databases">
        <title>Genome assembly of Pristionchus species.</title>
        <authorList>
            <person name="Yoshida K."/>
            <person name="Sommer R.J."/>
        </authorList>
    </citation>
    <scope>NUCLEOTIDE SEQUENCE</scope>
    <source>
        <strain evidence="4">RS0144</strain>
    </source>
</reference>
<dbReference type="Gene3D" id="3.20.20.80">
    <property type="entry name" value="Glycosidases"/>
    <property type="match status" value="1"/>
</dbReference>
<dbReference type="AlphaFoldDB" id="A0AAV5T862"/>
<dbReference type="PROSITE" id="PS51904">
    <property type="entry name" value="GLYCOSYL_HYDROL_F25_2"/>
    <property type="match status" value="1"/>
</dbReference>
<evidence type="ECO:0000256" key="3">
    <source>
        <dbReference type="SAM" id="SignalP"/>
    </source>
</evidence>
<accession>A0AAV5T862</accession>
<dbReference type="SUPFAM" id="SSF51445">
    <property type="entry name" value="(Trans)glycosidases"/>
    <property type="match status" value="1"/>
</dbReference>
<dbReference type="GO" id="GO:0007165">
    <property type="term" value="P:signal transduction"/>
    <property type="evidence" value="ECO:0007669"/>
    <property type="project" value="TreeGrafter"/>
</dbReference>
<dbReference type="GO" id="GO:0016998">
    <property type="term" value="P:cell wall macromolecule catabolic process"/>
    <property type="evidence" value="ECO:0007669"/>
    <property type="project" value="InterPro"/>
</dbReference>
<comment type="similarity">
    <text evidence="1">Belongs to the glycosyl hydrolase 25 family.</text>
</comment>
<evidence type="ECO:0000256" key="1">
    <source>
        <dbReference type="ARBA" id="ARBA00010646"/>
    </source>
</evidence>
<evidence type="ECO:0008006" key="6">
    <source>
        <dbReference type="Google" id="ProtNLM"/>
    </source>
</evidence>
<dbReference type="GO" id="GO:0009253">
    <property type="term" value="P:peptidoglycan catabolic process"/>
    <property type="evidence" value="ECO:0007669"/>
    <property type="project" value="InterPro"/>
</dbReference>
<dbReference type="EMBL" id="BTSX01000003">
    <property type="protein sequence ID" value="GMS91285.1"/>
    <property type="molecule type" value="Genomic_DNA"/>
</dbReference>
<evidence type="ECO:0000256" key="2">
    <source>
        <dbReference type="ARBA" id="ARBA00022729"/>
    </source>
</evidence>
<gene>
    <name evidence="4" type="ORF">PENTCL1PPCAC_13460</name>
</gene>
<dbReference type="PANTHER" id="PTHR23208:SF36">
    <property type="entry name" value="LYSOZYME-RELATED"/>
    <property type="match status" value="1"/>
</dbReference>
<feature type="chain" id="PRO_5043607761" description="Lysozyme" evidence="3">
    <location>
        <begin position="19"/>
        <end position="118"/>
    </location>
</feature>
<dbReference type="InterPro" id="IPR002053">
    <property type="entry name" value="Glyco_hydro_25"/>
</dbReference>
<dbReference type="InterPro" id="IPR051595">
    <property type="entry name" value="GH25_Enzymes"/>
</dbReference>
<feature type="signal peptide" evidence="3">
    <location>
        <begin position="1"/>
        <end position="18"/>
    </location>
</feature>
<proteinExistence type="inferred from homology"/>
<name>A0AAV5T862_9BILA</name>
<dbReference type="PANTHER" id="PTHR23208">
    <property type="entry name" value="LYSOZYME PROTEIN"/>
    <property type="match status" value="1"/>
</dbReference>
<evidence type="ECO:0000313" key="4">
    <source>
        <dbReference type="EMBL" id="GMS91285.1"/>
    </source>
</evidence>
<dbReference type="GO" id="GO:0045087">
    <property type="term" value="P:innate immune response"/>
    <property type="evidence" value="ECO:0007669"/>
    <property type="project" value="TreeGrafter"/>
</dbReference>
<dbReference type="Proteomes" id="UP001432027">
    <property type="component" value="Unassembled WGS sequence"/>
</dbReference>
<dbReference type="InterPro" id="IPR017853">
    <property type="entry name" value="GH"/>
</dbReference>
<protein>
    <recommendedName>
        <fullName evidence="6">Lysozyme</fullName>
    </recommendedName>
</protein>
<keyword evidence="5" id="KW-1185">Reference proteome</keyword>